<comment type="caution">
    <text evidence="2">The sequence shown here is derived from an EMBL/GenBank/DDBJ whole genome shotgun (WGS) entry which is preliminary data.</text>
</comment>
<dbReference type="Proteomes" id="UP000186666">
    <property type="component" value="Unassembled WGS sequence"/>
</dbReference>
<evidence type="ECO:0000256" key="1">
    <source>
        <dbReference type="SAM" id="Phobius"/>
    </source>
</evidence>
<keyword evidence="1" id="KW-0472">Membrane</keyword>
<proteinExistence type="predicted"/>
<keyword evidence="1" id="KW-0812">Transmembrane</keyword>
<name>A0ABY1JPQ2_9BACL</name>
<reference evidence="2 3" key="1">
    <citation type="submission" date="2017-01" db="EMBL/GenBank/DDBJ databases">
        <authorList>
            <person name="Varghese N."/>
            <person name="Submissions S."/>
        </authorList>
    </citation>
    <scope>NUCLEOTIDE SEQUENCE [LARGE SCALE GENOMIC DNA]</scope>
    <source>
        <strain evidence="2 3">ATCC 23464</strain>
    </source>
</reference>
<keyword evidence="3" id="KW-1185">Reference proteome</keyword>
<evidence type="ECO:0000313" key="3">
    <source>
        <dbReference type="Proteomes" id="UP000186666"/>
    </source>
</evidence>
<evidence type="ECO:0000313" key="2">
    <source>
        <dbReference type="EMBL" id="SIQ54568.1"/>
    </source>
</evidence>
<dbReference type="EMBL" id="FTNK01000002">
    <property type="protein sequence ID" value="SIQ54568.1"/>
    <property type="molecule type" value="Genomic_DNA"/>
</dbReference>
<sequence>MKRAKRIIALLAVIIPVIGLVGSFYIRKLEGSGIKVMPFSIGMCLFMAILVIIEIILVKKHL</sequence>
<feature type="transmembrane region" description="Helical" evidence="1">
    <location>
        <begin position="7"/>
        <end position="26"/>
    </location>
</feature>
<accession>A0ABY1JPQ2</accession>
<feature type="transmembrane region" description="Helical" evidence="1">
    <location>
        <begin position="38"/>
        <end position="58"/>
    </location>
</feature>
<keyword evidence="1" id="KW-1133">Transmembrane helix</keyword>
<organism evidence="2 3">
    <name type="scientific">Paenibacillus macquariensis</name>
    <dbReference type="NCBI Taxonomy" id="948756"/>
    <lineage>
        <taxon>Bacteria</taxon>
        <taxon>Bacillati</taxon>
        <taxon>Bacillota</taxon>
        <taxon>Bacilli</taxon>
        <taxon>Bacillales</taxon>
        <taxon>Paenibacillaceae</taxon>
        <taxon>Paenibacillus</taxon>
    </lineage>
</organism>
<protein>
    <submittedName>
        <fullName evidence="2">Uncharacterized protein</fullName>
    </submittedName>
</protein>
<gene>
    <name evidence="2" type="ORF">SAMN05421578_102503</name>
</gene>